<feature type="non-terminal residue" evidence="1">
    <location>
        <position position="1"/>
    </location>
</feature>
<gene>
    <name evidence="1" type="ORF">KC685_05165</name>
</gene>
<dbReference type="EMBL" id="JAGQLN010000044">
    <property type="protein sequence ID" value="MCA9377277.1"/>
    <property type="molecule type" value="Genomic_DNA"/>
</dbReference>
<reference evidence="1" key="1">
    <citation type="submission" date="2020-04" db="EMBL/GenBank/DDBJ databases">
        <authorList>
            <person name="Zhang T."/>
        </authorList>
    </citation>
    <scope>NUCLEOTIDE SEQUENCE</scope>
    <source>
        <strain evidence="1">HKST-UBA17</strain>
    </source>
</reference>
<dbReference type="AlphaFoldDB" id="A0A955I3T2"/>
<accession>A0A955I3T2</accession>
<reference evidence="1" key="2">
    <citation type="journal article" date="2021" name="Microbiome">
        <title>Successional dynamics and alternative stable states in a saline activated sludge microbial community over 9 years.</title>
        <authorList>
            <person name="Wang Y."/>
            <person name="Ye J."/>
            <person name="Ju F."/>
            <person name="Liu L."/>
            <person name="Boyd J.A."/>
            <person name="Deng Y."/>
            <person name="Parks D.H."/>
            <person name="Jiang X."/>
            <person name="Yin X."/>
            <person name="Woodcroft B.J."/>
            <person name="Tyson G.W."/>
            <person name="Hugenholtz P."/>
            <person name="Polz M.F."/>
            <person name="Zhang T."/>
        </authorList>
    </citation>
    <scope>NUCLEOTIDE SEQUENCE</scope>
    <source>
        <strain evidence="1">HKST-UBA17</strain>
    </source>
</reference>
<evidence type="ECO:0000313" key="1">
    <source>
        <dbReference type="EMBL" id="MCA9377277.1"/>
    </source>
</evidence>
<sequence length="264" mass="30443">IDNPLYKAASPEFDYSQEDLAQYPVLRRLFELRYKFAIEDISRALPGGRHITYGMCYTITPRILAAIGGLKPQKQYEDTQVTNDLKELLLYSVSDSANNPYYRVNPVAPLNVTDGHVVYVGVDREISDIRRGRGPFTRWTNSSYHVEVTARDRDDIRVGEQQFAELGVLNEDNMAVALNNSDPFLFRQVDIMSSRSSSTFEYFHRFYRFLKREGIEIIDADIVVMDSAKQENLAAGQYLEKYGETGEYNIKRIKKVRFTKTQHP</sequence>
<protein>
    <submittedName>
        <fullName evidence="1">Uncharacterized protein</fullName>
    </submittedName>
</protein>
<name>A0A955I3T2_9BACT</name>
<proteinExistence type="predicted"/>
<organism evidence="1 2">
    <name type="scientific">Candidatus Dojkabacteria bacterium</name>
    <dbReference type="NCBI Taxonomy" id="2099670"/>
    <lineage>
        <taxon>Bacteria</taxon>
        <taxon>Candidatus Dojkabacteria</taxon>
    </lineage>
</organism>
<dbReference type="Proteomes" id="UP000741282">
    <property type="component" value="Unassembled WGS sequence"/>
</dbReference>
<comment type="caution">
    <text evidence="1">The sequence shown here is derived from an EMBL/GenBank/DDBJ whole genome shotgun (WGS) entry which is preliminary data.</text>
</comment>
<evidence type="ECO:0000313" key="2">
    <source>
        <dbReference type="Proteomes" id="UP000741282"/>
    </source>
</evidence>